<dbReference type="EMBL" id="UINC01138665">
    <property type="protein sequence ID" value="SVD24752.1"/>
    <property type="molecule type" value="Genomic_DNA"/>
</dbReference>
<accession>A0A382TSQ0</accession>
<organism evidence="2">
    <name type="scientific">marine metagenome</name>
    <dbReference type="NCBI Taxonomy" id="408172"/>
    <lineage>
        <taxon>unclassified sequences</taxon>
        <taxon>metagenomes</taxon>
        <taxon>ecological metagenomes</taxon>
    </lineage>
</organism>
<name>A0A382TSQ0_9ZZZZ</name>
<evidence type="ECO:0000313" key="2">
    <source>
        <dbReference type="EMBL" id="SVD24752.1"/>
    </source>
</evidence>
<feature type="region of interest" description="Disordered" evidence="1">
    <location>
        <begin position="1"/>
        <end position="40"/>
    </location>
</feature>
<gene>
    <name evidence="2" type="ORF">METZ01_LOCUS377606</name>
</gene>
<proteinExistence type="predicted"/>
<feature type="compositionally biased region" description="Polar residues" evidence="1">
    <location>
        <begin position="8"/>
        <end position="26"/>
    </location>
</feature>
<feature type="non-terminal residue" evidence="2">
    <location>
        <position position="1"/>
    </location>
</feature>
<protein>
    <submittedName>
        <fullName evidence="2">Uncharacterized protein</fullName>
    </submittedName>
</protein>
<sequence length="81" mass="8945">VTKLPNWPEQSAGNHQSGKIASTAATRLSGRRSTEHQIISSGQQLHPINSEFAQNSQCSQNCTLWDTTQPSLMTRTEPHTE</sequence>
<dbReference type="AlphaFoldDB" id="A0A382TSQ0"/>
<reference evidence="2" key="1">
    <citation type="submission" date="2018-05" db="EMBL/GenBank/DDBJ databases">
        <authorList>
            <person name="Lanie J.A."/>
            <person name="Ng W.-L."/>
            <person name="Kazmierczak K.M."/>
            <person name="Andrzejewski T.M."/>
            <person name="Davidsen T.M."/>
            <person name="Wayne K.J."/>
            <person name="Tettelin H."/>
            <person name="Glass J.I."/>
            <person name="Rusch D."/>
            <person name="Podicherti R."/>
            <person name="Tsui H.-C.T."/>
            <person name="Winkler M.E."/>
        </authorList>
    </citation>
    <scope>NUCLEOTIDE SEQUENCE</scope>
</reference>
<evidence type="ECO:0000256" key="1">
    <source>
        <dbReference type="SAM" id="MobiDB-lite"/>
    </source>
</evidence>